<sequence>MEFEKNKKKRSVIRQLTTKLLTKIEVSYSKTDIAMDEKLENLRDFSLQLAEKLSELKHLDSQIKTDASVDELEDEIIQSGISRKGYYLERKIAKIHKPAHRKS</sequence>
<comment type="caution">
    <text evidence="1">The sequence shown here is derived from an EMBL/GenBank/DDBJ whole genome shotgun (WGS) entry which is preliminary data.</text>
</comment>
<organism evidence="1 2">
    <name type="scientific">Araneus ventricosus</name>
    <name type="common">Orbweaver spider</name>
    <name type="synonym">Epeira ventricosa</name>
    <dbReference type="NCBI Taxonomy" id="182803"/>
    <lineage>
        <taxon>Eukaryota</taxon>
        <taxon>Metazoa</taxon>
        <taxon>Ecdysozoa</taxon>
        <taxon>Arthropoda</taxon>
        <taxon>Chelicerata</taxon>
        <taxon>Arachnida</taxon>
        <taxon>Araneae</taxon>
        <taxon>Araneomorphae</taxon>
        <taxon>Entelegynae</taxon>
        <taxon>Araneoidea</taxon>
        <taxon>Araneidae</taxon>
        <taxon>Araneus</taxon>
    </lineage>
</organism>
<proteinExistence type="predicted"/>
<evidence type="ECO:0000313" key="1">
    <source>
        <dbReference type="EMBL" id="GBN92647.1"/>
    </source>
</evidence>
<accession>A0A4Y2SWM3</accession>
<evidence type="ECO:0000313" key="2">
    <source>
        <dbReference type="Proteomes" id="UP000499080"/>
    </source>
</evidence>
<dbReference type="EMBL" id="BGPR01024511">
    <property type="protein sequence ID" value="GBN92647.1"/>
    <property type="molecule type" value="Genomic_DNA"/>
</dbReference>
<protein>
    <submittedName>
        <fullName evidence="1">Uncharacterized protein</fullName>
    </submittedName>
</protein>
<name>A0A4Y2SWM3_ARAVE</name>
<reference evidence="1 2" key="1">
    <citation type="journal article" date="2019" name="Sci. Rep.">
        <title>Orb-weaving spider Araneus ventricosus genome elucidates the spidroin gene catalogue.</title>
        <authorList>
            <person name="Kono N."/>
            <person name="Nakamura H."/>
            <person name="Ohtoshi R."/>
            <person name="Moran D.A.P."/>
            <person name="Shinohara A."/>
            <person name="Yoshida Y."/>
            <person name="Fujiwara M."/>
            <person name="Mori M."/>
            <person name="Tomita M."/>
            <person name="Arakawa K."/>
        </authorList>
    </citation>
    <scope>NUCLEOTIDE SEQUENCE [LARGE SCALE GENOMIC DNA]</scope>
</reference>
<keyword evidence="2" id="KW-1185">Reference proteome</keyword>
<dbReference type="AlphaFoldDB" id="A0A4Y2SWM3"/>
<dbReference type="Proteomes" id="UP000499080">
    <property type="component" value="Unassembled WGS sequence"/>
</dbReference>
<gene>
    <name evidence="1" type="ORF">AVEN_206438_1</name>
</gene>